<organism evidence="1 2">
    <name type="scientific">Hibiscus sabdariffa</name>
    <name type="common">roselle</name>
    <dbReference type="NCBI Taxonomy" id="183260"/>
    <lineage>
        <taxon>Eukaryota</taxon>
        <taxon>Viridiplantae</taxon>
        <taxon>Streptophyta</taxon>
        <taxon>Embryophyta</taxon>
        <taxon>Tracheophyta</taxon>
        <taxon>Spermatophyta</taxon>
        <taxon>Magnoliopsida</taxon>
        <taxon>eudicotyledons</taxon>
        <taxon>Gunneridae</taxon>
        <taxon>Pentapetalae</taxon>
        <taxon>rosids</taxon>
        <taxon>malvids</taxon>
        <taxon>Malvales</taxon>
        <taxon>Malvaceae</taxon>
        <taxon>Malvoideae</taxon>
        <taxon>Hibiscus</taxon>
    </lineage>
</organism>
<proteinExistence type="predicted"/>
<keyword evidence="2" id="KW-1185">Reference proteome</keyword>
<evidence type="ECO:0008006" key="3">
    <source>
        <dbReference type="Google" id="ProtNLM"/>
    </source>
</evidence>
<dbReference type="Proteomes" id="UP001472677">
    <property type="component" value="Unassembled WGS sequence"/>
</dbReference>
<name>A0ABR2CWP9_9ROSI</name>
<protein>
    <recommendedName>
        <fullName evidence="3">DUF1677 family protein</fullName>
    </recommendedName>
</protein>
<accession>A0ABR2CWP9</accession>
<dbReference type="EMBL" id="JBBPBM010000041">
    <property type="protein sequence ID" value="KAK8524777.1"/>
    <property type="molecule type" value="Genomic_DNA"/>
</dbReference>
<gene>
    <name evidence="1" type="ORF">V6N12_029632</name>
</gene>
<dbReference type="PANTHER" id="PTHR33108">
    <property type="entry name" value="OS01G0745000 PROTEIN"/>
    <property type="match status" value="1"/>
</dbReference>
<dbReference type="PANTHER" id="PTHR33108:SF32">
    <property type="entry name" value="DUF1677 FAMILY PROTEIN (DUF1677)"/>
    <property type="match status" value="1"/>
</dbReference>
<comment type="caution">
    <text evidence="1">The sequence shown here is derived from an EMBL/GenBank/DDBJ whole genome shotgun (WGS) entry which is preliminary data.</text>
</comment>
<evidence type="ECO:0000313" key="2">
    <source>
        <dbReference type="Proteomes" id="UP001472677"/>
    </source>
</evidence>
<sequence length="234" mass="25768">MNGQIHSNLLTWNLLESTLFKVPIIAFSLLYRCLWVENFVQHKTKIFVSSAYLLGKLAMSATIMSEPMVVSAPILETQAAPAKLVAQIDVEFAKCDCCGLIEECTPAYIETVRQRYQGKWICGLCAEAVKDEMIRTGRLISTEEAIVMHMNFCQKFASSGPPPDPTVHLISAMRSILRKSLDSARGSRSTPPISPTRKVGGIRVPGLLTLNVVSLPCLVDRGIRDDGQGIKSME</sequence>
<dbReference type="Pfam" id="PF07911">
    <property type="entry name" value="DUF1677"/>
    <property type="match status" value="1"/>
</dbReference>
<dbReference type="InterPro" id="IPR012876">
    <property type="entry name" value="DUF1677_pln"/>
</dbReference>
<reference evidence="1 2" key="1">
    <citation type="journal article" date="2024" name="G3 (Bethesda)">
        <title>Genome assembly of Hibiscus sabdariffa L. provides insights into metabolisms of medicinal natural products.</title>
        <authorList>
            <person name="Kim T."/>
        </authorList>
    </citation>
    <scope>NUCLEOTIDE SEQUENCE [LARGE SCALE GENOMIC DNA]</scope>
    <source>
        <strain evidence="1">TK-2024</strain>
        <tissue evidence="1">Old leaves</tissue>
    </source>
</reference>
<evidence type="ECO:0000313" key="1">
    <source>
        <dbReference type="EMBL" id="KAK8524777.1"/>
    </source>
</evidence>